<evidence type="ECO:0000256" key="1">
    <source>
        <dbReference type="SAM" id="Phobius"/>
    </source>
</evidence>
<feature type="transmembrane region" description="Helical" evidence="1">
    <location>
        <begin position="58"/>
        <end position="81"/>
    </location>
</feature>
<sequence length="243" mass="25656">MQDGQSYLDIANSSIIWMLCAITVGIAFLQAILFMCMARRTRLRAGIPAEISSKALRVGLITSIGPALGVFIVMVGLMAAIGGPMAWMRLSIIGAAPTELTAATYGAQASGVELGGTGYDLTVMSVSWFAMALNGAGWLVFTGLFTPAVEKLREKASGGDSRWLVVLSGACSLGIFGYLVHGELRKSSGHATAAIAGALCMLFLVKFVVPKCPKLMEYSLGIAMLFGMACALVYDMYFAVMPQ</sequence>
<feature type="transmembrane region" description="Helical" evidence="1">
    <location>
        <begin position="128"/>
        <end position="149"/>
    </location>
</feature>
<organism evidence="2 3">
    <name type="scientific">Fretibacterium fastidiosum</name>
    <dbReference type="NCBI Taxonomy" id="651822"/>
    <lineage>
        <taxon>Bacteria</taxon>
        <taxon>Thermotogati</taxon>
        <taxon>Synergistota</taxon>
        <taxon>Synergistia</taxon>
        <taxon>Synergistales</taxon>
        <taxon>Aminobacteriaceae</taxon>
        <taxon>Fretibacterium</taxon>
    </lineage>
</organism>
<dbReference type="RefSeq" id="WP_015555917.1">
    <property type="nucleotide sequence ID" value="NC_021038.1"/>
</dbReference>
<dbReference type="KEGG" id="sbr:SY1_02490"/>
<dbReference type="Proteomes" id="UP000008957">
    <property type="component" value="Chromosome"/>
</dbReference>
<keyword evidence="3" id="KW-1185">Reference proteome</keyword>
<keyword evidence="1" id="KW-0812">Transmembrane</keyword>
<feature type="transmembrane region" description="Helical" evidence="1">
    <location>
        <begin position="221"/>
        <end position="240"/>
    </location>
</feature>
<name>A0AB94IVK5_9BACT</name>
<reference evidence="2 3" key="2">
    <citation type="submission" date="2010-03" db="EMBL/GenBank/DDBJ databases">
        <authorList>
            <person name="Pajon A."/>
        </authorList>
    </citation>
    <scope>NUCLEOTIDE SEQUENCE [LARGE SCALE GENOMIC DNA]</scope>
    <source>
        <strain evidence="2 3">SGP1</strain>
    </source>
</reference>
<reference evidence="3" key="1">
    <citation type="submission" date="2010-03" db="EMBL/GenBank/DDBJ databases">
        <title>The genome sequence of Synergistetes sp. SGP1.</title>
        <authorList>
            <consortium name="metaHIT consortium -- http://www.metahit.eu/"/>
            <person name="Pajon A."/>
            <person name="Turner K."/>
            <person name="Parkhill J."/>
            <person name="Wade W."/>
            <person name="Vartoukian S."/>
        </authorList>
    </citation>
    <scope>NUCLEOTIDE SEQUENCE [LARGE SCALE GENOMIC DNA]</scope>
    <source>
        <strain evidence="3">SGP1</strain>
    </source>
</reference>
<feature type="transmembrane region" description="Helical" evidence="1">
    <location>
        <begin position="191"/>
        <end position="209"/>
    </location>
</feature>
<evidence type="ECO:0000313" key="3">
    <source>
        <dbReference type="Proteomes" id="UP000008957"/>
    </source>
</evidence>
<feature type="transmembrane region" description="Helical" evidence="1">
    <location>
        <begin position="161"/>
        <end position="179"/>
    </location>
</feature>
<dbReference type="AlphaFoldDB" id="A0AB94IVK5"/>
<keyword evidence="1" id="KW-1133">Transmembrane helix</keyword>
<evidence type="ECO:0000313" key="2">
    <source>
        <dbReference type="EMBL" id="CBL27770.1"/>
    </source>
</evidence>
<dbReference type="Pfam" id="PF16481">
    <property type="entry name" value="DUF5058"/>
    <property type="match status" value="1"/>
</dbReference>
<gene>
    <name evidence="2" type="ORF">SY1_02490</name>
</gene>
<evidence type="ECO:0008006" key="4">
    <source>
        <dbReference type="Google" id="ProtNLM"/>
    </source>
</evidence>
<dbReference type="InterPro" id="IPR032479">
    <property type="entry name" value="DUF5058"/>
</dbReference>
<proteinExistence type="predicted"/>
<keyword evidence="1" id="KW-0472">Membrane</keyword>
<accession>A0AB94IVK5</accession>
<dbReference type="EMBL" id="FP929056">
    <property type="protein sequence ID" value="CBL27770.1"/>
    <property type="molecule type" value="Genomic_DNA"/>
</dbReference>
<protein>
    <recommendedName>
        <fullName evidence="4">DUF5058 domain-containing protein</fullName>
    </recommendedName>
</protein>
<feature type="transmembrane region" description="Helical" evidence="1">
    <location>
        <begin position="15"/>
        <end position="37"/>
    </location>
</feature>